<dbReference type="GO" id="GO:0051287">
    <property type="term" value="F:NAD binding"/>
    <property type="evidence" value="ECO:0007669"/>
    <property type="project" value="InterPro"/>
</dbReference>
<sequence>MPSFKIALLKGDGIGPEIVESAVKVLQKVGKLFGYDFILEEGLIGGIAIDKTGEPLPQETLELCLSSDAVLLGAVGGPKWDDLPTHKRPERGLLGIRKALDLYANLRPAKVYKPLVPSSPLKDHVVMGTDFIVVRELTGDVYYGEPRGIFKEGERRVGINTMRYTEDEIRRVVKKAFEIARGRRKKLTSVDKSNVLEVSALWREIVEEESKSYPDVQVEHLYVDNCAMQMIRRPSSFDVIVTGNIFGDILSDEAAVITGSLGMLPSASLGERYALYEPVHGSAPDIAGKGVANPIATILSASMMLRYSFNLKEASDAIDRAVELALERGYRTPDIYAEGTKKVGTQEMTEVIISLLEELCERSA</sequence>
<evidence type="ECO:0000256" key="14">
    <source>
        <dbReference type="ARBA" id="ARBA00023304"/>
    </source>
</evidence>
<dbReference type="InterPro" id="IPR024084">
    <property type="entry name" value="IsoPropMal-DH-like_dom"/>
</dbReference>
<dbReference type="GO" id="GO:0009098">
    <property type="term" value="P:L-leucine biosynthetic process"/>
    <property type="evidence" value="ECO:0007669"/>
    <property type="project" value="UniProtKB-UniRule"/>
</dbReference>
<dbReference type="GO" id="GO:0000287">
    <property type="term" value="F:magnesium ion binding"/>
    <property type="evidence" value="ECO:0007669"/>
    <property type="project" value="InterPro"/>
</dbReference>
<feature type="binding site" evidence="15">
    <location>
        <position position="97"/>
    </location>
    <ligand>
        <name>substrate</name>
    </ligand>
</feature>
<evidence type="ECO:0000256" key="2">
    <source>
        <dbReference type="ARBA" id="ARBA00001936"/>
    </source>
</evidence>
<evidence type="ECO:0000256" key="6">
    <source>
        <dbReference type="ARBA" id="ARBA00011738"/>
    </source>
</evidence>
<name>D3DJH3_HYDTT</name>
<evidence type="ECO:0000256" key="9">
    <source>
        <dbReference type="ARBA" id="ARBA00022605"/>
    </source>
</evidence>
<evidence type="ECO:0000313" key="18">
    <source>
        <dbReference type="EMBL" id="BAI69975.1"/>
    </source>
</evidence>
<feature type="binding site" evidence="15">
    <location>
        <position position="224"/>
    </location>
    <ligand>
        <name>Mg(2+)</name>
        <dbReference type="ChEBI" id="CHEBI:18420"/>
    </ligand>
</feature>
<comment type="similarity">
    <text evidence="5 15">Belongs to the isocitrate and isopropylmalate dehydrogenases family. LeuB type 1 subfamily.</text>
</comment>
<keyword evidence="10 15" id="KW-0479">Metal-binding</keyword>
<keyword evidence="13 15" id="KW-0520">NAD</keyword>
<feature type="binding site" evidence="15">
    <location>
        <position position="135"/>
    </location>
    <ligand>
        <name>substrate</name>
    </ligand>
</feature>
<feature type="binding site" evidence="15">
    <location>
        <begin position="77"/>
        <end position="90"/>
    </location>
    <ligand>
        <name>NAD(+)</name>
        <dbReference type="ChEBI" id="CHEBI:57540"/>
    </ligand>
</feature>
<accession>D3DJH3</accession>
<evidence type="ECO:0000256" key="12">
    <source>
        <dbReference type="ARBA" id="ARBA00023002"/>
    </source>
</evidence>
<feature type="domain" description="Isopropylmalate dehydrogenase-like" evidence="17">
    <location>
        <begin position="5"/>
        <end position="352"/>
    </location>
</feature>
<feature type="site" description="Important for catalysis" evidence="15">
    <location>
        <position position="142"/>
    </location>
</feature>
<dbReference type="RefSeq" id="WP_012964155.1">
    <property type="nucleotide sequence ID" value="NC_013799.1"/>
</dbReference>
<evidence type="ECO:0000256" key="8">
    <source>
        <dbReference type="ARBA" id="ARBA00022490"/>
    </source>
</evidence>
<dbReference type="InterPro" id="IPR004429">
    <property type="entry name" value="Isopropylmalate_DH"/>
</dbReference>
<keyword evidence="7 15" id="KW-0432">Leucine biosynthesis</keyword>
<dbReference type="AlphaFoldDB" id="D3DJH3"/>
<dbReference type="Gene3D" id="3.40.718.10">
    <property type="entry name" value="Isopropylmalate Dehydrogenase"/>
    <property type="match status" value="1"/>
</dbReference>
<dbReference type="PANTHER" id="PTHR42979:SF1">
    <property type="entry name" value="3-ISOPROPYLMALATE DEHYDROGENASE"/>
    <property type="match status" value="1"/>
</dbReference>
<dbReference type="KEGG" id="hth:HTH_1526"/>
<dbReference type="KEGG" id="hte:Hydth_1514"/>
<dbReference type="Pfam" id="PF00180">
    <property type="entry name" value="Iso_dh"/>
    <property type="match status" value="1"/>
</dbReference>
<comment type="cofactor">
    <cofactor evidence="15 16">
        <name>Mg(2+)</name>
        <dbReference type="ChEBI" id="CHEBI:18420"/>
    </cofactor>
    <cofactor evidence="15 16">
        <name>Mn(2+)</name>
        <dbReference type="ChEBI" id="CHEBI:29035"/>
    </cofactor>
    <text evidence="15 16">Binds 1 Mg(2+) or Mn(2+) ion per subunit.</text>
</comment>
<evidence type="ECO:0000256" key="7">
    <source>
        <dbReference type="ARBA" id="ARBA00022430"/>
    </source>
</evidence>
<dbReference type="UniPathway" id="UPA00048">
    <property type="reaction ID" value="UER00072"/>
</dbReference>
<feature type="binding site" evidence="15">
    <location>
        <position position="107"/>
    </location>
    <ligand>
        <name>substrate</name>
    </ligand>
</feature>
<evidence type="ECO:0000256" key="11">
    <source>
        <dbReference type="ARBA" id="ARBA00022842"/>
    </source>
</evidence>
<dbReference type="Proteomes" id="UP000002574">
    <property type="component" value="Chromosome"/>
</dbReference>
<dbReference type="STRING" id="608538.HTH_1526"/>
<dbReference type="EMBL" id="AP011112">
    <property type="protein sequence ID" value="BAI69975.1"/>
    <property type="molecule type" value="Genomic_DNA"/>
</dbReference>
<gene>
    <name evidence="15 18" type="primary">leuB</name>
    <name evidence="18" type="ordered locus">HTH_1526</name>
</gene>
<comment type="subunit">
    <text evidence="6 15 16">Homodimer.</text>
</comment>
<dbReference type="InterPro" id="IPR019818">
    <property type="entry name" value="IsoCit/isopropylmalate_DH_CS"/>
</dbReference>
<evidence type="ECO:0000256" key="1">
    <source>
        <dbReference type="ARBA" id="ARBA00000624"/>
    </source>
</evidence>
<comment type="pathway">
    <text evidence="4 15 16">Amino-acid biosynthesis; L-leucine biosynthesis; L-leucine from 3-methyl-2-oxobutanoate: step 3/4.</text>
</comment>
<feature type="site" description="Important for catalysis" evidence="15">
    <location>
        <position position="192"/>
    </location>
</feature>
<dbReference type="NCBIfam" id="TIGR00169">
    <property type="entry name" value="leuB"/>
    <property type="match status" value="1"/>
</dbReference>
<comment type="subcellular location">
    <subcellularLocation>
        <location evidence="3 15">Cytoplasm</location>
    </subcellularLocation>
</comment>
<keyword evidence="8 15" id="KW-0963">Cytoplasm</keyword>
<evidence type="ECO:0000256" key="4">
    <source>
        <dbReference type="ARBA" id="ARBA00004762"/>
    </source>
</evidence>
<dbReference type="PANTHER" id="PTHR42979">
    <property type="entry name" value="3-ISOPROPYLMALATE DEHYDROGENASE"/>
    <property type="match status" value="1"/>
</dbReference>
<comment type="catalytic activity">
    <reaction evidence="1 15 16">
        <text>(2R,3S)-3-isopropylmalate + NAD(+) = 4-methyl-2-oxopentanoate + CO2 + NADH</text>
        <dbReference type="Rhea" id="RHEA:32271"/>
        <dbReference type="ChEBI" id="CHEBI:16526"/>
        <dbReference type="ChEBI" id="CHEBI:17865"/>
        <dbReference type="ChEBI" id="CHEBI:35121"/>
        <dbReference type="ChEBI" id="CHEBI:57540"/>
        <dbReference type="ChEBI" id="CHEBI:57945"/>
        <dbReference type="EC" id="1.1.1.85"/>
    </reaction>
</comment>
<keyword evidence="9 15" id="KW-0028">Amino-acid biosynthesis</keyword>
<evidence type="ECO:0000256" key="10">
    <source>
        <dbReference type="ARBA" id="ARBA00022723"/>
    </source>
</evidence>
<evidence type="ECO:0000256" key="13">
    <source>
        <dbReference type="ARBA" id="ARBA00023027"/>
    </source>
</evidence>
<dbReference type="PROSITE" id="PS00470">
    <property type="entry name" value="IDH_IMDH"/>
    <property type="match status" value="1"/>
</dbReference>
<dbReference type="OrthoDB" id="9806254at2"/>
<keyword evidence="15" id="KW-0464">Manganese</keyword>
<proteinExistence type="inferred from homology"/>
<comment type="cofactor">
    <cofactor evidence="2">
        <name>Mn(2+)</name>
        <dbReference type="ChEBI" id="CHEBI:29035"/>
    </cofactor>
</comment>
<protein>
    <recommendedName>
        <fullName evidence="15">3-isopropylmalate dehydrogenase</fullName>
        <ecNumber evidence="15">1.1.1.85</ecNumber>
    </recommendedName>
    <alternativeName>
        <fullName evidence="15">3-IPM-DH</fullName>
    </alternativeName>
    <alternativeName>
        <fullName evidence="15">Beta-IPM dehydrogenase</fullName>
        <shortName evidence="15">IMDH</shortName>
    </alternativeName>
</protein>
<dbReference type="GO" id="GO:0005829">
    <property type="term" value="C:cytosol"/>
    <property type="evidence" value="ECO:0007669"/>
    <property type="project" value="TreeGrafter"/>
</dbReference>
<evidence type="ECO:0000256" key="3">
    <source>
        <dbReference type="ARBA" id="ARBA00004496"/>
    </source>
</evidence>
<dbReference type="PATRIC" id="fig|608538.5.peg.1543"/>
<feature type="binding site" evidence="15">
    <location>
        <position position="224"/>
    </location>
    <ligand>
        <name>substrate</name>
    </ligand>
</feature>
<keyword evidence="12 15" id="KW-0560">Oxidoreductase</keyword>
<dbReference type="SMART" id="SM01329">
    <property type="entry name" value="Iso_dh"/>
    <property type="match status" value="1"/>
</dbReference>
<evidence type="ECO:0000256" key="5">
    <source>
        <dbReference type="ARBA" id="ARBA00008319"/>
    </source>
</evidence>
<feature type="binding site" evidence="15">
    <location>
        <begin position="281"/>
        <end position="293"/>
    </location>
    <ligand>
        <name>NAD(+)</name>
        <dbReference type="ChEBI" id="CHEBI:57540"/>
    </ligand>
</feature>
<keyword evidence="14 15" id="KW-0100">Branched-chain amino acid biosynthesis</keyword>
<feature type="binding site" evidence="15">
    <location>
        <position position="248"/>
    </location>
    <ligand>
        <name>Mg(2+)</name>
        <dbReference type="ChEBI" id="CHEBI:18420"/>
    </ligand>
</feature>
<dbReference type="EC" id="1.1.1.85" evidence="15"/>
<comment type="function">
    <text evidence="15 16">Catalyzes the oxidation of 3-carboxy-2-hydroxy-4-methylpentanoate (3-isopropylmalate) to 3-carboxy-4-methyl-2-oxopentanoate. The product decarboxylates to 4-methyl-2 oxopentanoate.</text>
</comment>
<evidence type="ECO:0000256" key="15">
    <source>
        <dbReference type="HAMAP-Rule" id="MF_01033"/>
    </source>
</evidence>
<reference evidence="18 19" key="1">
    <citation type="journal article" date="2010" name="J. Bacteriol.">
        <title>Complete genome sequence of the thermophilic, obligately chemolithoautotrophic hydrogen-oxidizing bacterium Hydrogenobacter thermophilus TK-6.</title>
        <authorList>
            <person name="Arai H."/>
            <person name="Kanbe H."/>
            <person name="Ishii M."/>
            <person name="Igarashi Y."/>
        </authorList>
    </citation>
    <scope>NUCLEOTIDE SEQUENCE [LARGE SCALE GENOMIC DNA]</scope>
    <source>
        <strain evidence="19">DSM 6534 / IAM 12695 / TK-6 [Tokyo]</strain>
    </source>
</reference>
<organism evidence="18 19">
    <name type="scientific">Hydrogenobacter thermophilus (strain DSM 6534 / IAM 12695 / TK-6)</name>
    <dbReference type="NCBI Taxonomy" id="608538"/>
    <lineage>
        <taxon>Bacteria</taxon>
        <taxon>Pseudomonadati</taxon>
        <taxon>Aquificota</taxon>
        <taxon>Aquificia</taxon>
        <taxon>Aquificales</taxon>
        <taxon>Aquificaceae</taxon>
        <taxon>Hydrogenobacter</taxon>
    </lineage>
</organism>
<feature type="binding site" evidence="15">
    <location>
        <position position="252"/>
    </location>
    <ligand>
        <name>Mg(2+)</name>
        <dbReference type="ChEBI" id="CHEBI:18420"/>
    </ligand>
</feature>
<evidence type="ECO:0000256" key="16">
    <source>
        <dbReference type="RuleBase" id="RU004445"/>
    </source>
</evidence>
<keyword evidence="11 15" id="KW-0460">Magnesium</keyword>
<dbReference type="GO" id="GO:0003862">
    <property type="term" value="F:3-isopropylmalate dehydrogenase activity"/>
    <property type="evidence" value="ECO:0007669"/>
    <property type="project" value="UniProtKB-UniRule"/>
</dbReference>
<dbReference type="SUPFAM" id="SSF53659">
    <property type="entry name" value="Isocitrate/Isopropylmalate dehydrogenase-like"/>
    <property type="match status" value="1"/>
</dbReference>
<evidence type="ECO:0000259" key="17">
    <source>
        <dbReference type="SMART" id="SM01329"/>
    </source>
</evidence>
<dbReference type="FunFam" id="3.40.718.10:FF:000028">
    <property type="entry name" value="3-isopropylmalate dehydrogenase"/>
    <property type="match status" value="1"/>
</dbReference>
<keyword evidence="19" id="KW-1185">Reference proteome</keyword>
<dbReference type="eggNOG" id="COG0473">
    <property type="taxonomic scope" value="Bacteria"/>
</dbReference>
<evidence type="ECO:0000313" key="19">
    <source>
        <dbReference type="Proteomes" id="UP000002574"/>
    </source>
</evidence>
<dbReference type="HAMAP" id="MF_01033">
    <property type="entry name" value="LeuB_type1"/>
    <property type="match status" value="1"/>
</dbReference>